<dbReference type="EMBL" id="QUOU01000001">
    <property type="protein sequence ID" value="REL25210.1"/>
    <property type="molecule type" value="Genomic_DNA"/>
</dbReference>
<proteinExistence type="predicted"/>
<dbReference type="Gene3D" id="3.40.50.300">
    <property type="entry name" value="P-loop containing nucleotide triphosphate hydrolases"/>
    <property type="match status" value="1"/>
</dbReference>
<dbReference type="Proteomes" id="UP000256478">
    <property type="component" value="Unassembled WGS sequence"/>
</dbReference>
<feature type="domain" description="Sulfotransferase" evidence="1">
    <location>
        <begin position="29"/>
        <end position="263"/>
    </location>
</feature>
<evidence type="ECO:0000313" key="2">
    <source>
        <dbReference type="EMBL" id="REL25210.1"/>
    </source>
</evidence>
<gene>
    <name evidence="2" type="ORF">DXX93_00650</name>
</gene>
<organism evidence="2 3">
    <name type="scientific">Thalassotalea euphylliae</name>
    <dbReference type="NCBI Taxonomy" id="1655234"/>
    <lineage>
        <taxon>Bacteria</taxon>
        <taxon>Pseudomonadati</taxon>
        <taxon>Pseudomonadota</taxon>
        <taxon>Gammaproteobacteria</taxon>
        <taxon>Alteromonadales</taxon>
        <taxon>Colwelliaceae</taxon>
        <taxon>Thalassotalea</taxon>
    </lineage>
</organism>
<dbReference type="RefSeq" id="WP_116006373.1">
    <property type="nucleotide sequence ID" value="NZ_QUOU01000001.1"/>
</dbReference>
<accession>A0A3E0TLR1</accession>
<dbReference type="AlphaFoldDB" id="A0A3E0TLR1"/>
<dbReference type="InterPro" id="IPR027417">
    <property type="entry name" value="P-loop_NTPase"/>
</dbReference>
<evidence type="ECO:0000259" key="1">
    <source>
        <dbReference type="Pfam" id="PF00685"/>
    </source>
</evidence>
<dbReference type="SUPFAM" id="SSF52540">
    <property type="entry name" value="P-loop containing nucleoside triphosphate hydrolases"/>
    <property type="match status" value="1"/>
</dbReference>
<name>A0A3E0TLR1_9GAMM</name>
<evidence type="ECO:0000313" key="3">
    <source>
        <dbReference type="Proteomes" id="UP000256478"/>
    </source>
</evidence>
<dbReference type="Pfam" id="PF00685">
    <property type="entry name" value="Sulfotransfer_1"/>
    <property type="match status" value="1"/>
</dbReference>
<reference evidence="2 3" key="1">
    <citation type="submission" date="2018-08" db="EMBL/GenBank/DDBJ databases">
        <title>Thalassotalea euphylliae genome.</title>
        <authorList>
            <person name="Summers S."/>
            <person name="Rice S.A."/>
            <person name="Freckelton M.L."/>
            <person name="Nedved B.T."/>
            <person name="Hadfield M.G."/>
        </authorList>
    </citation>
    <scope>NUCLEOTIDE SEQUENCE [LARGE SCALE GENOMIC DNA]</scope>
    <source>
        <strain evidence="2 3">H1</strain>
    </source>
</reference>
<sequence>MLKFLKHNILTFYIYLLALRIKRKNTMFVFVASTGRCGTNTISNIVAKHPAFVSEHEPYPIVLSDNSEISDFDEKMLSIQKRKVITILRSATKPFYFEANHLFIKNFIREVIKFIPRDQIKIIHLQRDPVSVASSFYAIGSIPGVTERGKKYLLDPSSKDNLIRLSELGQEGDYCHDFYKCLWYWYEVEARVEHYMKAYPHHAWFELKTKQLNDKESIYDLISFLGIDKSEVENSLDVGRRDNTKSSEKKSLDDINPQEMHEHFVKLLNKHNLSKKADLKQQ</sequence>
<protein>
    <recommendedName>
        <fullName evidence="1">Sulfotransferase domain-containing protein</fullName>
    </recommendedName>
</protein>
<comment type="caution">
    <text evidence="2">The sequence shown here is derived from an EMBL/GenBank/DDBJ whole genome shotgun (WGS) entry which is preliminary data.</text>
</comment>
<dbReference type="GO" id="GO:0008146">
    <property type="term" value="F:sulfotransferase activity"/>
    <property type="evidence" value="ECO:0007669"/>
    <property type="project" value="InterPro"/>
</dbReference>
<dbReference type="InterPro" id="IPR000863">
    <property type="entry name" value="Sulfotransferase_dom"/>
</dbReference>
<dbReference type="OrthoDB" id="7705932at2"/>